<organism evidence="2 3">
    <name type="scientific">Azospirillum rugosum</name>
    <dbReference type="NCBI Taxonomy" id="416170"/>
    <lineage>
        <taxon>Bacteria</taxon>
        <taxon>Pseudomonadati</taxon>
        <taxon>Pseudomonadota</taxon>
        <taxon>Alphaproteobacteria</taxon>
        <taxon>Rhodospirillales</taxon>
        <taxon>Azospirillaceae</taxon>
        <taxon>Azospirillum</taxon>
    </lineage>
</organism>
<dbReference type="EMBL" id="JAGINP010000017">
    <property type="protein sequence ID" value="MBP2294753.1"/>
    <property type="molecule type" value="Genomic_DNA"/>
</dbReference>
<proteinExistence type="predicted"/>
<gene>
    <name evidence="2" type="ORF">J2851_004543</name>
</gene>
<dbReference type="InterPro" id="IPR001932">
    <property type="entry name" value="PPM-type_phosphatase-like_dom"/>
</dbReference>
<accession>A0ABS4SQB2</accession>
<dbReference type="Pfam" id="PF13672">
    <property type="entry name" value="PP2C_2"/>
    <property type="match status" value="1"/>
</dbReference>
<comment type="caution">
    <text evidence="2">The sequence shown here is derived from an EMBL/GenBank/DDBJ whole genome shotgun (WGS) entry which is preliminary data.</text>
</comment>
<sequence length="275" mass="29722">MFYSAFQMIAAGRTDVGRTRSRNEDSFHLNPDSGLAVVCDGMGGHAGGDIASRTAVEVIADFIQEFNPDEATKAGTATPPDEDCTLSESHSVEPAVQNAVSVARSAVQLANRRIHALNVERGFADGRGMGTTVVGLWRVPGTGKLVVFHAGDSRLYRLRDGELRQVTRDHSLYQLWLDNGRRGTAPQRNIIVRALGTGEHVDPDITVLSILPDDLFLLCSDGLNGMVPDAALNRILSREPRPGPEESCIRLIDTANQAGGHDNITTVVSWFVPRA</sequence>
<dbReference type="SUPFAM" id="SSF81606">
    <property type="entry name" value="PP2C-like"/>
    <property type="match status" value="1"/>
</dbReference>
<dbReference type="Gene3D" id="3.60.40.10">
    <property type="entry name" value="PPM-type phosphatase domain"/>
    <property type="match status" value="1"/>
</dbReference>
<evidence type="ECO:0000259" key="1">
    <source>
        <dbReference type="PROSITE" id="PS51746"/>
    </source>
</evidence>
<dbReference type="RefSeq" id="WP_209769036.1">
    <property type="nucleotide sequence ID" value="NZ_JAGINP010000017.1"/>
</dbReference>
<dbReference type="PANTHER" id="PTHR13832:SF827">
    <property type="entry name" value="PROTEIN PHOSPHATASE 1L"/>
    <property type="match status" value="1"/>
</dbReference>
<reference evidence="2 3" key="1">
    <citation type="submission" date="2021-03" db="EMBL/GenBank/DDBJ databases">
        <title>Genomic Encyclopedia of Type Strains, Phase III (KMG-III): the genomes of soil and plant-associated and newly described type strains.</title>
        <authorList>
            <person name="Whitman W."/>
        </authorList>
    </citation>
    <scope>NUCLEOTIDE SEQUENCE [LARGE SCALE GENOMIC DNA]</scope>
    <source>
        <strain evidence="2 3">IMMIB AFH-6</strain>
    </source>
</reference>
<dbReference type="PROSITE" id="PS51746">
    <property type="entry name" value="PPM_2"/>
    <property type="match status" value="1"/>
</dbReference>
<dbReference type="EC" id="3.1.3.16" evidence="2"/>
<dbReference type="GO" id="GO:0004722">
    <property type="term" value="F:protein serine/threonine phosphatase activity"/>
    <property type="evidence" value="ECO:0007669"/>
    <property type="project" value="UniProtKB-EC"/>
</dbReference>
<feature type="domain" description="PPM-type phosphatase" evidence="1">
    <location>
        <begin position="2"/>
        <end position="271"/>
    </location>
</feature>
<dbReference type="InterPro" id="IPR015655">
    <property type="entry name" value="PP2C"/>
</dbReference>
<keyword evidence="3" id="KW-1185">Reference proteome</keyword>
<keyword evidence="2" id="KW-0378">Hydrolase</keyword>
<dbReference type="PANTHER" id="PTHR13832">
    <property type="entry name" value="PROTEIN PHOSPHATASE 2C"/>
    <property type="match status" value="1"/>
</dbReference>
<dbReference type="InterPro" id="IPR036457">
    <property type="entry name" value="PPM-type-like_dom_sf"/>
</dbReference>
<dbReference type="CDD" id="cd00143">
    <property type="entry name" value="PP2Cc"/>
    <property type="match status" value="1"/>
</dbReference>
<dbReference type="Proteomes" id="UP000781958">
    <property type="component" value="Unassembled WGS sequence"/>
</dbReference>
<evidence type="ECO:0000313" key="2">
    <source>
        <dbReference type="EMBL" id="MBP2294753.1"/>
    </source>
</evidence>
<dbReference type="SMART" id="SM00332">
    <property type="entry name" value="PP2Cc"/>
    <property type="match status" value="1"/>
</dbReference>
<protein>
    <submittedName>
        <fullName evidence="2">Protein phosphatase</fullName>
        <ecNumber evidence="2">3.1.3.16</ecNumber>
    </submittedName>
</protein>
<name>A0ABS4SQB2_9PROT</name>
<dbReference type="SMART" id="SM00331">
    <property type="entry name" value="PP2C_SIG"/>
    <property type="match status" value="1"/>
</dbReference>
<evidence type="ECO:0000313" key="3">
    <source>
        <dbReference type="Proteomes" id="UP000781958"/>
    </source>
</evidence>